<protein>
    <submittedName>
        <fullName evidence="2">SMI1/KNR4 family protein</fullName>
    </submittedName>
</protein>
<keyword evidence="3" id="KW-1185">Reference proteome</keyword>
<dbReference type="Proteomes" id="UP000279446">
    <property type="component" value="Unassembled WGS sequence"/>
</dbReference>
<evidence type="ECO:0000313" key="2">
    <source>
        <dbReference type="EMBL" id="RUT46559.1"/>
    </source>
</evidence>
<name>A0A3S1DQ88_9BACL</name>
<evidence type="ECO:0000259" key="1">
    <source>
        <dbReference type="SMART" id="SM00860"/>
    </source>
</evidence>
<dbReference type="InterPro" id="IPR037883">
    <property type="entry name" value="Knr4/Smi1-like_sf"/>
</dbReference>
<dbReference type="SMART" id="SM00860">
    <property type="entry name" value="SMI1_KNR4"/>
    <property type="match status" value="1"/>
</dbReference>
<dbReference type="EMBL" id="RZNY01000008">
    <property type="protein sequence ID" value="RUT46559.1"/>
    <property type="molecule type" value="Genomic_DNA"/>
</dbReference>
<dbReference type="AlphaFoldDB" id="A0A3S1DQ88"/>
<accession>A0A3S1DQ88</accession>
<evidence type="ECO:0000313" key="3">
    <source>
        <dbReference type="Proteomes" id="UP000279446"/>
    </source>
</evidence>
<dbReference type="Pfam" id="PF14568">
    <property type="entry name" value="SUKH_6"/>
    <property type="match status" value="1"/>
</dbReference>
<reference evidence="2 3" key="1">
    <citation type="submission" date="2018-12" db="EMBL/GenBank/DDBJ databases">
        <authorList>
            <person name="Sun L."/>
            <person name="Chen Z."/>
        </authorList>
    </citation>
    <scope>NUCLEOTIDE SEQUENCE [LARGE SCALE GENOMIC DNA]</scope>
    <source>
        <strain evidence="2 3">DSM 15890</strain>
    </source>
</reference>
<proteinExistence type="predicted"/>
<comment type="caution">
    <text evidence="2">The sequence shown here is derived from an EMBL/GenBank/DDBJ whole genome shotgun (WGS) entry which is preliminary data.</text>
</comment>
<dbReference type="Gene3D" id="3.40.1580.10">
    <property type="entry name" value="SMI1/KNR4-like"/>
    <property type="match status" value="1"/>
</dbReference>
<sequence>MNTWIEFLRRINHELTFNQPASIKSINSVEIELKVQFPQSLKNLLLESDGVHDEFECDVIWPVERILEENKNIRIEYLEERETFNDFLLFSDAGNGDQFAFSITDGDSDMEEICVWNHEDESREILSSSLNEFIKGWLEGTIEI</sequence>
<feature type="domain" description="Knr4/Smi1-like" evidence="1">
    <location>
        <begin position="20"/>
        <end position="136"/>
    </location>
</feature>
<dbReference type="SUPFAM" id="SSF160631">
    <property type="entry name" value="SMI1/KNR4-like"/>
    <property type="match status" value="1"/>
</dbReference>
<dbReference type="InterPro" id="IPR018958">
    <property type="entry name" value="Knr4/Smi1-like_dom"/>
</dbReference>
<gene>
    <name evidence="2" type="ORF">EJP82_11975</name>
</gene>
<organism evidence="2 3">
    <name type="scientific">Paenibacillus anaericanus</name>
    <dbReference type="NCBI Taxonomy" id="170367"/>
    <lineage>
        <taxon>Bacteria</taxon>
        <taxon>Bacillati</taxon>
        <taxon>Bacillota</taxon>
        <taxon>Bacilli</taxon>
        <taxon>Bacillales</taxon>
        <taxon>Paenibacillaceae</taxon>
        <taxon>Paenibacillus</taxon>
    </lineage>
</organism>
<dbReference type="OrthoDB" id="3478416at2"/>